<dbReference type="EMBL" id="CP048261">
    <property type="protein sequence ID" value="QST78798.1"/>
    <property type="molecule type" value="Genomic_DNA"/>
</dbReference>
<evidence type="ECO:0000313" key="2">
    <source>
        <dbReference type="Proteomes" id="UP000011074"/>
    </source>
</evidence>
<accession>A0A8A1UF82</accession>
<dbReference type="SUPFAM" id="SSF53335">
    <property type="entry name" value="S-adenosyl-L-methionine-dependent methyltransferases"/>
    <property type="match status" value="1"/>
</dbReference>
<organism evidence="1 2">
    <name type="scientific">Streptomyces rimosus subsp. rimosus (strain ATCC 10970 / DSM 40260 / JCM 4667 / NRRL 2234)</name>
    <dbReference type="NCBI Taxonomy" id="1265868"/>
    <lineage>
        <taxon>Bacteria</taxon>
        <taxon>Bacillati</taxon>
        <taxon>Actinomycetota</taxon>
        <taxon>Actinomycetes</taxon>
        <taxon>Kitasatosporales</taxon>
        <taxon>Streptomycetaceae</taxon>
        <taxon>Streptomyces</taxon>
    </lineage>
</organism>
<dbReference type="CDD" id="cd02440">
    <property type="entry name" value="AdoMet_MTases"/>
    <property type="match status" value="1"/>
</dbReference>
<dbReference type="Gene3D" id="3.40.50.150">
    <property type="entry name" value="Vaccinia Virus protein VP39"/>
    <property type="match status" value="1"/>
</dbReference>
<dbReference type="GO" id="GO:0032259">
    <property type="term" value="P:methylation"/>
    <property type="evidence" value="ECO:0007669"/>
    <property type="project" value="UniProtKB-KW"/>
</dbReference>
<protein>
    <submittedName>
        <fullName evidence="1">SAM-dependent methyltransferase</fullName>
    </submittedName>
</protein>
<proteinExistence type="predicted"/>
<dbReference type="GO" id="GO:0008168">
    <property type="term" value="F:methyltransferase activity"/>
    <property type="evidence" value="ECO:0007669"/>
    <property type="project" value="UniProtKB-KW"/>
</dbReference>
<dbReference type="Proteomes" id="UP000011074">
    <property type="component" value="Chromosome"/>
</dbReference>
<keyword evidence="1" id="KW-0489">Methyltransferase</keyword>
<name>A0A8A1UF82_STRR1</name>
<keyword evidence="1" id="KW-0808">Transferase</keyword>
<dbReference type="AlphaFoldDB" id="A0A8A1UF82"/>
<reference evidence="1" key="2">
    <citation type="submission" date="2020-01" db="EMBL/GenBank/DDBJ databases">
        <authorList>
            <person name="Algora L."/>
            <person name="Schniete J.K."/>
            <person name="MacFadyen A."/>
            <person name="Hoskisson P.A."/>
            <person name="Hunter I.S."/>
            <person name="Herron P.R."/>
        </authorList>
    </citation>
    <scope>NUCLEOTIDE SEQUENCE</scope>
    <source>
        <strain evidence="1">ATCC 10970</strain>
    </source>
</reference>
<reference evidence="1" key="3">
    <citation type="journal article" date="2021" name="bioRxiv">
        <title>Bilateral symmetry of linear streptomycete chromosomes.</title>
        <authorList>
            <person name="Algora-Gallardo L."/>
            <person name="Schniete J.K."/>
            <person name="Mark D.R."/>
            <person name="Hunter I.S."/>
            <person name="Herron P.R."/>
        </authorList>
    </citation>
    <scope>NUCLEOTIDE SEQUENCE</scope>
    <source>
        <strain evidence="1">ATCC 10970</strain>
    </source>
</reference>
<reference evidence="1" key="1">
    <citation type="submission" date="2012-12" db="EMBL/GenBank/DDBJ databases">
        <authorList>
            <person name="Pethick F.E."/>
            <person name="MacFadyen A.C."/>
            <person name="Tang Z."/>
            <person name="Sangal V."/>
            <person name="Tze-Tze L."/>
            <person name="Chu J."/>
            <person name="Guo M."/>
            <person name="Kirby R."/>
            <person name="Hoskisson P.A."/>
            <person name="Herron P.R."/>
            <person name="Hunter I.S."/>
        </authorList>
    </citation>
    <scope>NUCLEOTIDE SEQUENCE</scope>
    <source>
        <strain evidence="1">ATCC 10970</strain>
    </source>
</reference>
<sequence>MTAAVNGCDRVTATDLSPQAAANTALNAHRHGVRDIVSTGCGDMYEPVGTDRYDLIFWNSGARYTELAWPETEGLGRTIADPGYTAHATYLAQARQHLTHNGRLMLGFADSGDRARLNAIARQHRWHILHLETMTFADCQRTSSLLEFLPCPRTPDTDACPACP</sequence>
<evidence type="ECO:0000313" key="1">
    <source>
        <dbReference type="EMBL" id="QST78798.1"/>
    </source>
</evidence>
<dbReference type="InterPro" id="IPR029063">
    <property type="entry name" value="SAM-dependent_MTases_sf"/>
</dbReference>
<gene>
    <name evidence="1" type="ORF">SRIM_000095</name>
</gene>